<dbReference type="Proteomes" id="UP001497744">
    <property type="component" value="Unassembled WGS sequence"/>
</dbReference>
<feature type="transmembrane region" description="Helical" evidence="2">
    <location>
        <begin position="871"/>
        <end position="895"/>
    </location>
</feature>
<evidence type="ECO:0000313" key="4">
    <source>
        <dbReference type="Proteomes" id="UP001497744"/>
    </source>
</evidence>
<protein>
    <submittedName>
        <fullName evidence="3">Extracellular matrix-binding protein ebh</fullName>
    </submittedName>
</protein>
<dbReference type="Pfam" id="PF12785">
    <property type="entry name" value="VESA1_N"/>
    <property type="match status" value="1"/>
</dbReference>
<evidence type="ECO:0000256" key="2">
    <source>
        <dbReference type="SAM" id="Phobius"/>
    </source>
</evidence>
<reference evidence="3 4" key="1">
    <citation type="submission" date="2021-06" db="EMBL/GenBank/DDBJ databases">
        <title>Genome sequence of Babesia caballi.</title>
        <authorList>
            <person name="Yamagishi J."/>
            <person name="Kidaka T."/>
            <person name="Ochi A."/>
        </authorList>
    </citation>
    <scope>NUCLEOTIDE SEQUENCE [LARGE SCALE GENOMIC DNA]</scope>
    <source>
        <strain evidence="3">USDA-D6B2</strain>
    </source>
</reference>
<gene>
    <name evidence="3" type="ORF">BcabD6B2_25330</name>
</gene>
<dbReference type="GeneID" id="94194579"/>
<name>A0AAV4LT00_BABCB</name>
<accession>A0AAV4LT00</accession>
<organism evidence="3 4">
    <name type="scientific">Babesia caballi</name>
    <dbReference type="NCBI Taxonomy" id="5871"/>
    <lineage>
        <taxon>Eukaryota</taxon>
        <taxon>Sar</taxon>
        <taxon>Alveolata</taxon>
        <taxon>Apicomplexa</taxon>
        <taxon>Aconoidasida</taxon>
        <taxon>Piroplasmida</taxon>
        <taxon>Babesiidae</taxon>
        <taxon>Babesia</taxon>
    </lineage>
</organism>
<feature type="region of interest" description="Disordered" evidence="1">
    <location>
        <begin position="183"/>
        <end position="212"/>
    </location>
</feature>
<dbReference type="InterPro" id="IPR024751">
    <property type="entry name" value="VESA1"/>
</dbReference>
<dbReference type="RefSeq" id="XP_067715167.1">
    <property type="nucleotide sequence ID" value="XM_067859066.1"/>
</dbReference>
<keyword evidence="2" id="KW-0472">Membrane</keyword>
<comment type="caution">
    <text evidence="3">The sequence shown here is derived from an EMBL/GenBank/DDBJ whole genome shotgun (WGS) entry which is preliminary data.</text>
</comment>
<evidence type="ECO:0000256" key="1">
    <source>
        <dbReference type="SAM" id="MobiDB-lite"/>
    </source>
</evidence>
<keyword evidence="4" id="KW-1185">Reference proteome</keyword>
<proteinExistence type="predicted"/>
<keyword evidence="2" id="KW-0812">Transmembrane</keyword>
<sequence>MGVVLLEDVKPSELELKEKFEKIKGALGTSSSGLIENLANGLAKFIGYESPGSSDTIGSGGIAVTKGYKKAYDGEWNNVFNGNSVVSTGGTAPPEYGAKIFLGCVPMIFSALSYLYWRCDSKGNGEWIGFSLKGSGLESDLKDYMVASGFKASELNGKKYGSEIAGTPFSKFKDFSDGMTNAAASAKERADKEDKAKKSIYPGNPLQADKTPTYPEFLKPLLDNGQDKANNTRASSDENSFSILFHIAKLYFRGRHIMSSKLPDFKARIPSTIREMLYFLAALPFSPSYDALDSYISNHFKNISPVSATNSDAEIMIPVADSNIHFSYNALSAANLKDYLTTSCSLSLTVLGIIQGSGASEKPGEPWLHELFSNSAFHLNCPAAGPTLFRSLSSYTYALQFQLYFLYAQCAGTFSRGFGWRGCKYGSTVNSENVTSHICSAGCTEKSSHNSGDHTSGSRRCKHSDCSNNSPLQAFLTDKLKGFSLSPSSTSGHLSDHPPGFMCHFKMGFTPQSLRPEAGTGNYIYSAINHFCSGPVTPLRQLCEKLGCLAKRAPRTLGDVFGFIWQLNSQLFNKTQTLEKLKEATTPNHYSVEDFIAKLTPLLKPVLSPRNPEDSGLIKSLKTMAPLIPFLYQLFKVNTDDFLPVTLFNLAQHCHKVDRQSGNSFRLMHKASSNSVVTPSHDCTHSPNDLWSLYQPVGPKTSQYGDTDPYKDCRDSNCGGYLEPLTLNYGATFSPSSAPVYLSWMAYLTDDLYEQLSDMLHDFNNISCDNCNGSCTRGKSCHSTSGQICQCVSVVQCAGVLPVLYKYGFQFHDTTSLSGWKYENRRWSPDTPTVRSCENFHSALSNVLSRNAPLAKLLESIDSFLYMFRFYFFYNLSSFWLCSLVILLYFIFYGIDVLHVRSHLKLTLSHRIPPIGLLTTGKAPALTKLTYYMP</sequence>
<dbReference type="AlphaFoldDB" id="A0AAV4LT00"/>
<evidence type="ECO:0000313" key="3">
    <source>
        <dbReference type="EMBL" id="GIX63098.1"/>
    </source>
</evidence>
<feature type="compositionally biased region" description="Basic and acidic residues" evidence="1">
    <location>
        <begin position="186"/>
        <end position="197"/>
    </location>
</feature>
<keyword evidence="2" id="KW-1133">Transmembrane helix</keyword>
<dbReference type="EMBL" id="BPLF01000002">
    <property type="protein sequence ID" value="GIX63098.1"/>
    <property type="molecule type" value="Genomic_DNA"/>
</dbReference>